<proteinExistence type="predicted"/>
<evidence type="ECO:0000313" key="1">
    <source>
        <dbReference type="EMBL" id="MBO8482635.1"/>
    </source>
</evidence>
<dbReference type="AlphaFoldDB" id="A0A940IHF1"/>
<reference evidence="1" key="2">
    <citation type="journal article" date="2021" name="PeerJ">
        <title>Extensive microbial diversity within the chicken gut microbiome revealed by metagenomics and culture.</title>
        <authorList>
            <person name="Gilroy R."/>
            <person name="Ravi A."/>
            <person name="Getino M."/>
            <person name="Pursley I."/>
            <person name="Horton D.L."/>
            <person name="Alikhan N.F."/>
            <person name="Baker D."/>
            <person name="Gharbi K."/>
            <person name="Hall N."/>
            <person name="Watson M."/>
            <person name="Adriaenssens E.M."/>
            <person name="Foster-Nyarko E."/>
            <person name="Jarju S."/>
            <person name="Secka A."/>
            <person name="Antonio M."/>
            <person name="Oren A."/>
            <person name="Chaudhuri R.R."/>
            <person name="La Ragione R."/>
            <person name="Hildebrand F."/>
            <person name="Pallen M.J."/>
        </authorList>
    </citation>
    <scope>NUCLEOTIDE SEQUENCE</scope>
    <source>
        <strain evidence="1">G3-8215</strain>
    </source>
</reference>
<sequence length="100" mass="11430">MKTFTIPDDDLCGKIRYLASLRYTISEIATILLIPADELRLRFANPKDPLACAYKAGKVESQAKYRDRVKKAAEDGESWAISIIEGWERRQLEEELGCHE</sequence>
<protein>
    <submittedName>
        <fullName evidence="1">Uncharacterized protein</fullName>
    </submittedName>
</protein>
<evidence type="ECO:0000313" key="2">
    <source>
        <dbReference type="Proteomes" id="UP000725002"/>
    </source>
</evidence>
<dbReference type="EMBL" id="JADILV010000005">
    <property type="protein sequence ID" value="MBO8482635.1"/>
    <property type="molecule type" value="Genomic_DNA"/>
</dbReference>
<accession>A0A940IHF1</accession>
<name>A0A940IHF1_9BACT</name>
<reference evidence="1" key="1">
    <citation type="submission" date="2020-10" db="EMBL/GenBank/DDBJ databases">
        <authorList>
            <person name="Gilroy R."/>
        </authorList>
    </citation>
    <scope>NUCLEOTIDE SEQUENCE</scope>
    <source>
        <strain evidence="1">G3-8215</strain>
    </source>
</reference>
<organism evidence="1 2">
    <name type="scientific">Candidatus Cryptobacteroides avicola</name>
    <dbReference type="NCBI Taxonomy" id="2840757"/>
    <lineage>
        <taxon>Bacteria</taxon>
        <taxon>Pseudomonadati</taxon>
        <taxon>Bacteroidota</taxon>
        <taxon>Bacteroidia</taxon>
        <taxon>Bacteroidales</taxon>
        <taxon>Candidatus Cryptobacteroides</taxon>
    </lineage>
</organism>
<comment type="caution">
    <text evidence="1">The sequence shown here is derived from an EMBL/GenBank/DDBJ whole genome shotgun (WGS) entry which is preliminary data.</text>
</comment>
<gene>
    <name evidence="1" type="ORF">IAB75_00725</name>
</gene>
<dbReference type="Proteomes" id="UP000725002">
    <property type="component" value="Unassembled WGS sequence"/>
</dbReference>